<name>W4GXK6_APHAT</name>
<protein>
    <submittedName>
        <fullName evidence="2">Uncharacterized protein</fullName>
    </submittedName>
</protein>
<feature type="compositionally biased region" description="Basic and acidic residues" evidence="1">
    <location>
        <begin position="146"/>
        <end position="172"/>
    </location>
</feature>
<dbReference type="AlphaFoldDB" id="W4GXK6"/>
<dbReference type="GeneID" id="20805629"/>
<feature type="region of interest" description="Disordered" evidence="1">
    <location>
        <begin position="121"/>
        <end position="172"/>
    </location>
</feature>
<gene>
    <name evidence="2" type="ORF">H257_03633</name>
</gene>
<accession>W4GXK6</accession>
<dbReference type="RefSeq" id="XP_009826109.1">
    <property type="nucleotide sequence ID" value="XM_009827807.1"/>
</dbReference>
<evidence type="ECO:0000256" key="1">
    <source>
        <dbReference type="SAM" id="MobiDB-lite"/>
    </source>
</evidence>
<dbReference type="VEuPathDB" id="FungiDB:H257_03633"/>
<proteinExistence type="predicted"/>
<reference evidence="2" key="1">
    <citation type="submission" date="2013-12" db="EMBL/GenBank/DDBJ databases">
        <title>The Genome Sequence of Aphanomyces astaci APO3.</title>
        <authorList>
            <consortium name="The Broad Institute Genomics Platform"/>
            <person name="Russ C."/>
            <person name="Tyler B."/>
            <person name="van West P."/>
            <person name="Dieguez-Uribeondo J."/>
            <person name="Young S.K."/>
            <person name="Zeng Q."/>
            <person name="Gargeya S."/>
            <person name="Fitzgerald M."/>
            <person name="Abouelleil A."/>
            <person name="Alvarado L."/>
            <person name="Chapman S.B."/>
            <person name="Gainer-Dewar J."/>
            <person name="Goldberg J."/>
            <person name="Griggs A."/>
            <person name="Gujja S."/>
            <person name="Hansen M."/>
            <person name="Howarth C."/>
            <person name="Imamovic A."/>
            <person name="Ireland A."/>
            <person name="Larimer J."/>
            <person name="McCowan C."/>
            <person name="Murphy C."/>
            <person name="Pearson M."/>
            <person name="Poon T.W."/>
            <person name="Priest M."/>
            <person name="Roberts A."/>
            <person name="Saif S."/>
            <person name="Shea T."/>
            <person name="Sykes S."/>
            <person name="Wortman J."/>
            <person name="Nusbaum C."/>
            <person name="Birren B."/>
        </authorList>
    </citation>
    <scope>NUCLEOTIDE SEQUENCE [LARGE SCALE GENOMIC DNA]</scope>
    <source>
        <strain evidence="2">APO3</strain>
    </source>
</reference>
<dbReference type="EMBL" id="KI913119">
    <property type="protein sequence ID" value="ETV84417.1"/>
    <property type="molecule type" value="Genomic_DNA"/>
</dbReference>
<sequence>MGVLASGGLGQERQRVVVRHDKARIIWRGDCVWQRGVWSTDGHIAIDVCKHRSISVVFRVQNAVRLRVHVPTPNDNRRRSVAIHRVGKDISTSARLYMPHMALTSIDKHNVAVAVDSTKQRHRREHAVGPPVAHVHTTASSRHGRDRVGGRIAVEQRNRPPVHGHEGDLPRD</sequence>
<evidence type="ECO:0000313" key="2">
    <source>
        <dbReference type="EMBL" id="ETV84417.1"/>
    </source>
</evidence>
<organism evidence="2">
    <name type="scientific">Aphanomyces astaci</name>
    <name type="common">Crayfish plague agent</name>
    <dbReference type="NCBI Taxonomy" id="112090"/>
    <lineage>
        <taxon>Eukaryota</taxon>
        <taxon>Sar</taxon>
        <taxon>Stramenopiles</taxon>
        <taxon>Oomycota</taxon>
        <taxon>Saprolegniomycetes</taxon>
        <taxon>Saprolegniales</taxon>
        <taxon>Verrucalvaceae</taxon>
        <taxon>Aphanomyces</taxon>
    </lineage>
</organism>